<dbReference type="Gene3D" id="3.50.30.60">
    <property type="entry name" value="LD-carboxypeptidase A C-terminal domain-like"/>
    <property type="match status" value="1"/>
</dbReference>
<dbReference type="Pfam" id="PF17676">
    <property type="entry name" value="Peptidase_S66C"/>
    <property type="match status" value="1"/>
</dbReference>
<proteinExistence type="inferred from homology"/>
<gene>
    <name evidence="9" type="ORF">GBM95_05250</name>
</gene>
<evidence type="ECO:0000256" key="5">
    <source>
        <dbReference type="ARBA" id="ARBA00022825"/>
    </source>
</evidence>
<feature type="active site" description="Charge relay system" evidence="6">
    <location>
        <position position="295"/>
    </location>
</feature>
<feature type="domain" description="LD-carboxypeptidase C-terminal" evidence="8">
    <location>
        <begin position="189"/>
        <end position="310"/>
    </location>
</feature>
<dbReference type="PANTHER" id="PTHR30237">
    <property type="entry name" value="MURAMOYLTETRAPEPTIDE CARBOXYPEPTIDASE"/>
    <property type="match status" value="1"/>
</dbReference>
<dbReference type="PANTHER" id="PTHR30237:SF2">
    <property type="entry name" value="MUREIN TETRAPEPTIDE CARBOXYPEPTIDASE"/>
    <property type="match status" value="1"/>
</dbReference>
<dbReference type="OrthoDB" id="9807329at2"/>
<dbReference type="CDD" id="cd07025">
    <property type="entry name" value="Peptidase_S66"/>
    <property type="match status" value="1"/>
</dbReference>
<evidence type="ECO:0000313" key="9">
    <source>
        <dbReference type="EMBL" id="KAB7661139.1"/>
    </source>
</evidence>
<dbReference type="Pfam" id="PF02016">
    <property type="entry name" value="Peptidase_S66"/>
    <property type="match status" value="1"/>
</dbReference>
<comment type="caution">
    <text evidence="9">The sequence shown here is derived from an EMBL/GenBank/DDBJ whole genome shotgun (WGS) entry which is preliminary data.</text>
</comment>
<comment type="similarity">
    <text evidence="1">Belongs to the peptidase S66 family.</text>
</comment>
<organism evidence="9 10">
    <name type="scientific">Sutterella seckii</name>
    <dbReference type="NCBI Taxonomy" id="1944635"/>
    <lineage>
        <taxon>Bacteria</taxon>
        <taxon>Pseudomonadati</taxon>
        <taxon>Pseudomonadota</taxon>
        <taxon>Betaproteobacteria</taxon>
        <taxon>Burkholderiales</taxon>
        <taxon>Sutterellaceae</taxon>
        <taxon>Sutterella</taxon>
    </lineage>
</organism>
<feature type="active site" description="Charge relay system" evidence="6">
    <location>
        <position position="222"/>
    </location>
</feature>
<reference evidence="9 10" key="1">
    <citation type="submission" date="2019-10" db="EMBL/GenBank/DDBJ databases">
        <title>Genome diversity of Sutterella seckii.</title>
        <authorList>
            <person name="Chaplin A.V."/>
            <person name="Sokolova S.R."/>
            <person name="Mosin K.A."/>
            <person name="Ivanova E.L."/>
            <person name="Kochetkova T.O."/>
            <person name="Goltsov A.Y."/>
            <person name="Trofimov D.Y."/>
            <person name="Efimov B.A."/>
        </authorList>
    </citation>
    <scope>NUCLEOTIDE SEQUENCE [LARGE SCALE GENOMIC DNA]</scope>
    <source>
        <strain evidence="9 10">ASD393</strain>
    </source>
</reference>
<dbReference type="GO" id="GO:0004180">
    <property type="term" value="F:carboxypeptidase activity"/>
    <property type="evidence" value="ECO:0007669"/>
    <property type="project" value="UniProtKB-KW"/>
</dbReference>
<dbReference type="InterPro" id="IPR027478">
    <property type="entry name" value="LdcA_N"/>
</dbReference>
<accession>A0A6I1EQT8</accession>
<dbReference type="SUPFAM" id="SSF52317">
    <property type="entry name" value="Class I glutamine amidotransferase-like"/>
    <property type="match status" value="1"/>
</dbReference>
<sequence length="325" mass="36091">MTKQADSAALKPFEPPRRVIIPAPSYQVLTRRGEIDHERREKAIASIESLGMIPTLMGGVFEQTARFAGTDEVRARDFETALLSEDADLVMPLRGGYGMTRLLHLLDWQKIASARVPVVGFSDFTAFNLALLAMTGRYSWQGPMLMSFADPDPFMAERFRVVFGENPGPLAWEAEPALLGDMPKQFERTGTLWGGNLCLIESLLGTRWFPYEETGSGILFLEDVGEAAYRVERMLLSLLESGVLHRQRAILFGAFTNADDAVRFEGDQTLARTLGYIRSRLPGSIPMVTGLPFGHIDRKATLPVGLPATLSLDGRRARLSWRMPS</sequence>
<keyword evidence="2 9" id="KW-0121">Carboxypeptidase</keyword>
<feature type="domain" description="LD-carboxypeptidase N-terminal" evidence="7">
    <location>
        <begin position="23"/>
        <end position="141"/>
    </location>
</feature>
<dbReference type="Proteomes" id="UP000430564">
    <property type="component" value="Unassembled WGS sequence"/>
</dbReference>
<evidence type="ECO:0000256" key="1">
    <source>
        <dbReference type="ARBA" id="ARBA00010233"/>
    </source>
</evidence>
<keyword evidence="4" id="KW-0378">Hydrolase</keyword>
<dbReference type="RefSeq" id="WP_152158130.1">
    <property type="nucleotide sequence ID" value="NZ_WEHX01000023.1"/>
</dbReference>
<dbReference type="GO" id="GO:0006508">
    <property type="term" value="P:proteolysis"/>
    <property type="evidence" value="ECO:0007669"/>
    <property type="project" value="UniProtKB-KW"/>
</dbReference>
<dbReference type="SUPFAM" id="SSF141986">
    <property type="entry name" value="LD-carboxypeptidase A C-terminal domain-like"/>
    <property type="match status" value="1"/>
</dbReference>
<evidence type="ECO:0000256" key="3">
    <source>
        <dbReference type="ARBA" id="ARBA00022670"/>
    </source>
</evidence>
<dbReference type="InterPro" id="IPR029062">
    <property type="entry name" value="Class_I_gatase-like"/>
</dbReference>
<keyword evidence="5" id="KW-0720">Serine protease</keyword>
<dbReference type="Gene3D" id="3.40.50.10740">
    <property type="entry name" value="Class I glutamine amidotransferase-like"/>
    <property type="match status" value="1"/>
</dbReference>
<dbReference type="InterPro" id="IPR040449">
    <property type="entry name" value="Peptidase_S66_N"/>
</dbReference>
<protein>
    <submittedName>
        <fullName evidence="9">LD-carboxypeptidase</fullName>
    </submittedName>
</protein>
<dbReference type="GO" id="GO:0008236">
    <property type="term" value="F:serine-type peptidase activity"/>
    <property type="evidence" value="ECO:0007669"/>
    <property type="project" value="UniProtKB-KW"/>
</dbReference>
<keyword evidence="3" id="KW-0645">Protease</keyword>
<evidence type="ECO:0000259" key="7">
    <source>
        <dbReference type="Pfam" id="PF02016"/>
    </source>
</evidence>
<dbReference type="PIRSF" id="PIRSF028757">
    <property type="entry name" value="LD-carboxypeptidase"/>
    <property type="match status" value="1"/>
</dbReference>
<dbReference type="AlphaFoldDB" id="A0A6I1EQT8"/>
<dbReference type="InterPro" id="IPR003507">
    <property type="entry name" value="S66_fam"/>
</dbReference>
<dbReference type="InterPro" id="IPR027461">
    <property type="entry name" value="Carboxypeptidase_A_C_sf"/>
</dbReference>
<name>A0A6I1EQT8_9BURK</name>
<dbReference type="EMBL" id="WEHX01000023">
    <property type="protein sequence ID" value="KAB7661139.1"/>
    <property type="molecule type" value="Genomic_DNA"/>
</dbReference>
<evidence type="ECO:0000256" key="4">
    <source>
        <dbReference type="ARBA" id="ARBA00022801"/>
    </source>
</evidence>
<evidence type="ECO:0000256" key="6">
    <source>
        <dbReference type="PIRSR" id="PIRSR028757-1"/>
    </source>
</evidence>
<dbReference type="InterPro" id="IPR040921">
    <property type="entry name" value="Peptidase_S66C"/>
</dbReference>
<feature type="active site" description="Nucleophile" evidence="6">
    <location>
        <position position="122"/>
    </location>
</feature>
<evidence type="ECO:0000259" key="8">
    <source>
        <dbReference type="Pfam" id="PF17676"/>
    </source>
</evidence>
<evidence type="ECO:0000256" key="2">
    <source>
        <dbReference type="ARBA" id="ARBA00022645"/>
    </source>
</evidence>
<evidence type="ECO:0000313" key="10">
    <source>
        <dbReference type="Proteomes" id="UP000430564"/>
    </source>
</evidence>